<evidence type="ECO:0000256" key="1">
    <source>
        <dbReference type="ARBA" id="ARBA00008891"/>
    </source>
</evidence>
<evidence type="ECO:0000313" key="8">
    <source>
        <dbReference type="Proteomes" id="UP000233618"/>
    </source>
</evidence>
<name>A0A2N3I4V1_9BACT</name>
<dbReference type="AlphaFoldDB" id="A0A2N3I4V1"/>
<dbReference type="GO" id="GO:0030599">
    <property type="term" value="F:pectinesterase activity"/>
    <property type="evidence" value="ECO:0007669"/>
    <property type="project" value="UniProtKB-UniRule"/>
</dbReference>
<evidence type="ECO:0000256" key="3">
    <source>
        <dbReference type="ARBA" id="ARBA00023085"/>
    </source>
</evidence>
<dbReference type="Pfam" id="PF01095">
    <property type="entry name" value="Pectinesterase"/>
    <property type="match status" value="1"/>
</dbReference>
<dbReference type="GO" id="GO:0045490">
    <property type="term" value="P:pectin catabolic process"/>
    <property type="evidence" value="ECO:0007669"/>
    <property type="project" value="UniProtKB-UniRule"/>
</dbReference>
<evidence type="ECO:0000259" key="6">
    <source>
        <dbReference type="Pfam" id="PF01095"/>
    </source>
</evidence>
<organism evidence="7 8">
    <name type="scientific">Labilibaculum manganireducens</name>
    <dbReference type="NCBI Taxonomy" id="1940525"/>
    <lineage>
        <taxon>Bacteria</taxon>
        <taxon>Pseudomonadati</taxon>
        <taxon>Bacteroidota</taxon>
        <taxon>Bacteroidia</taxon>
        <taxon>Marinilabiliales</taxon>
        <taxon>Marinifilaceae</taxon>
        <taxon>Labilibaculum</taxon>
    </lineage>
</organism>
<dbReference type="RefSeq" id="WP_101310232.1">
    <property type="nucleotide sequence ID" value="NZ_MVDE01000019.1"/>
</dbReference>
<dbReference type="InterPro" id="IPR018040">
    <property type="entry name" value="Pectinesterase_Tyr_AS"/>
</dbReference>
<evidence type="ECO:0000256" key="2">
    <source>
        <dbReference type="ARBA" id="ARBA00022801"/>
    </source>
</evidence>
<dbReference type="EMBL" id="MVDE01000019">
    <property type="protein sequence ID" value="PKQ65322.1"/>
    <property type="molecule type" value="Genomic_DNA"/>
</dbReference>
<protein>
    <recommendedName>
        <fullName evidence="5">Pectinesterase</fullName>
        <ecNumber evidence="5">3.1.1.11</ecNumber>
    </recommendedName>
</protein>
<dbReference type="PROSITE" id="PS00503">
    <property type="entry name" value="PECTINESTERASE_2"/>
    <property type="match status" value="1"/>
</dbReference>
<dbReference type="EC" id="3.1.1.11" evidence="5"/>
<dbReference type="InterPro" id="IPR000070">
    <property type="entry name" value="Pectinesterase_cat"/>
</dbReference>
<dbReference type="PANTHER" id="PTHR31321:SF57">
    <property type="entry name" value="PECTINESTERASE 53-RELATED"/>
    <property type="match status" value="1"/>
</dbReference>
<comment type="similarity">
    <text evidence="1">Belongs to the pectinesterase family.</text>
</comment>
<keyword evidence="3 5" id="KW-0063">Aspartyl esterase</keyword>
<dbReference type="SUPFAM" id="SSF51126">
    <property type="entry name" value="Pectin lyase-like"/>
    <property type="match status" value="1"/>
</dbReference>
<evidence type="ECO:0000256" key="4">
    <source>
        <dbReference type="PROSITE-ProRule" id="PRU10040"/>
    </source>
</evidence>
<comment type="caution">
    <text evidence="7">The sequence shown here is derived from an EMBL/GenBank/DDBJ whole genome shotgun (WGS) entry which is preliminary data.</text>
</comment>
<dbReference type="PANTHER" id="PTHR31321">
    <property type="entry name" value="ACYL-COA THIOESTER HYDROLASE YBHC-RELATED"/>
    <property type="match status" value="1"/>
</dbReference>
<dbReference type="Gene3D" id="2.160.20.10">
    <property type="entry name" value="Single-stranded right-handed beta-helix, Pectin lyase-like"/>
    <property type="match status" value="1"/>
</dbReference>
<dbReference type="Proteomes" id="UP000233618">
    <property type="component" value="Unassembled WGS sequence"/>
</dbReference>
<feature type="domain" description="Pectinesterase catalytic" evidence="6">
    <location>
        <begin position="30"/>
        <end position="310"/>
    </location>
</feature>
<keyword evidence="2 5" id="KW-0378">Hydrolase</keyword>
<dbReference type="GO" id="GO:0042545">
    <property type="term" value="P:cell wall modification"/>
    <property type="evidence" value="ECO:0007669"/>
    <property type="project" value="UniProtKB-UniRule"/>
</dbReference>
<dbReference type="PROSITE" id="PS00800">
    <property type="entry name" value="PECTINESTERASE_1"/>
    <property type="match status" value="1"/>
</dbReference>
<proteinExistence type="inferred from homology"/>
<accession>A0A2N3I4V1</accession>
<gene>
    <name evidence="7" type="ORF">BZG01_12730</name>
</gene>
<dbReference type="InterPro" id="IPR033131">
    <property type="entry name" value="Pectinesterase_Asp_AS"/>
</dbReference>
<comment type="catalytic activity">
    <reaction evidence="5">
        <text>[(1-&gt;4)-alpha-D-galacturonosyl methyl ester](n) + n H2O = [(1-&gt;4)-alpha-D-galacturonosyl](n) + n methanol + n H(+)</text>
        <dbReference type="Rhea" id="RHEA:22380"/>
        <dbReference type="Rhea" id="RHEA-COMP:14570"/>
        <dbReference type="Rhea" id="RHEA-COMP:14573"/>
        <dbReference type="ChEBI" id="CHEBI:15377"/>
        <dbReference type="ChEBI" id="CHEBI:15378"/>
        <dbReference type="ChEBI" id="CHEBI:17790"/>
        <dbReference type="ChEBI" id="CHEBI:140522"/>
        <dbReference type="ChEBI" id="CHEBI:140523"/>
        <dbReference type="EC" id="3.1.1.11"/>
    </reaction>
</comment>
<evidence type="ECO:0000313" key="7">
    <source>
        <dbReference type="EMBL" id="PKQ65322.1"/>
    </source>
</evidence>
<dbReference type="PROSITE" id="PS51257">
    <property type="entry name" value="PROKAR_LIPOPROTEIN"/>
    <property type="match status" value="1"/>
</dbReference>
<evidence type="ECO:0000256" key="5">
    <source>
        <dbReference type="RuleBase" id="RU000589"/>
    </source>
</evidence>
<dbReference type="GO" id="GO:0009279">
    <property type="term" value="C:cell outer membrane"/>
    <property type="evidence" value="ECO:0007669"/>
    <property type="project" value="TreeGrafter"/>
</dbReference>
<keyword evidence="8" id="KW-1185">Reference proteome</keyword>
<reference evidence="7 8" key="1">
    <citation type="journal article" date="2017" name="Front. Microbiol.">
        <title>Labilibaculum manganireducens gen. nov., sp. nov. and Labilibaculum filiforme sp. nov., Novel Bacteroidetes Isolated from Subsurface Sediments of the Baltic Sea.</title>
        <authorList>
            <person name="Vandieken V."/>
            <person name="Marshall I.P."/>
            <person name="Niemann H."/>
            <person name="Engelen B."/>
            <person name="Cypionka H."/>
        </authorList>
    </citation>
    <scope>NUCLEOTIDE SEQUENCE [LARGE SCALE GENOMIC DNA]</scope>
    <source>
        <strain evidence="7 8">59.10-2M</strain>
    </source>
</reference>
<sequence>MRKKLNILILLYLLGSTILFSCSSAIENQIVVAADGSGDYKSIQEAINAVRSSEETKLIFIKSGIYKEKLVVPVDKENIHFVGEDVAKTIITWDDYSGKGDINTFTSFTMQILGNNICVENLTIENSEGMQGQAVALHVEGDGCSFKKCRILGNQDTVYASGKNSRQYFQECYIEGTTDFIFGSSTAVFQDCVILCKKNSYITAASTPKESEFGYVFMNCKIEATPEISKVFLGRPWRDYANVVFLNCVLGAHIRPEGWHNWSKPEREETAFYAEYRNRGLGADTSDRVVWSKQLTAKQAEKYTVENVLQLSKWEIK</sequence>
<comment type="pathway">
    <text evidence="5">Glycan metabolism; pectin degradation; 2-dehydro-3-deoxy-D-gluconate from pectin: step 1/5.</text>
</comment>
<dbReference type="UniPathway" id="UPA00545">
    <property type="reaction ID" value="UER00823"/>
</dbReference>
<feature type="active site" evidence="4">
    <location>
        <position position="179"/>
    </location>
</feature>
<dbReference type="InterPro" id="IPR011050">
    <property type="entry name" value="Pectin_lyase_fold/virulence"/>
</dbReference>
<dbReference type="InterPro" id="IPR012334">
    <property type="entry name" value="Pectin_lyas_fold"/>
</dbReference>